<keyword evidence="7 10" id="KW-0119">Carbohydrate metabolism</keyword>
<accession>A0A1H7KXH7</accession>
<sequence>MKRSSGILLPISSLPSAYGIGTFGKAAYKFADFLKASGQKYWQVLPLGPTSYGDSPYQSFSTFAGNPYFIDLEMLIEEKLLTKKEVEAENWGTNPRYVDYGQIYSSRFKILEKAKERGYKAALGEISHFKKNNPWVENYALFMSIKKHFGQLSWQEWPEEDIRLHKPEAVEKYRKLLEKDIEFFIYIQYLFFKQWTRLKKYINDLGIEIIGDLPIYVALDSCDVWAEPEFFSLDEENYPVEVAGVPPDYFSEDGQLWGNPCYNWKALKKDGYRWWIRRIEGAAKLYDVLRIDHFRGFDEYWAVPAGQKTAKKGKWKKGPGMDLVGLLSEKFPNIEFIAEDLGEPSPTVVELLHDSKWPGMKVLEFAFDSGEPNNYQPHTYDKNCVCYTGTHDNATVMEWYQEANKKDKEYASKYLGISKSEGFNWGMIRGGMSSVATLFVAQMQDFLGLGKYNRINVPGTESGNWQWRLIEDEITDDLAEKIYKMSVMYDRTKKKETPKKPAKTKAKK</sequence>
<dbReference type="EMBL" id="FNZX01000014">
    <property type="protein sequence ID" value="SEK91240.1"/>
    <property type="molecule type" value="Genomic_DNA"/>
</dbReference>
<protein>
    <recommendedName>
        <fullName evidence="4 10">4-alpha-glucanotransferase</fullName>
        <ecNumber evidence="3 10">2.4.1.25</ecNumber>
    </recommendedName>
    <alternativeName>
        <fullName evidence="8 10">Amylomaltase</fullName>
    </alternativeName>
    <alternativeName>
        <fullName evidence="9 10">Disproportionating enzyme</fullName>
    </alternativeName>
</protein>
<dbReference type="Gene3D" id="3.20.20.80">
    <property type="entry name" value="Glycosidases"/>
    <property type="match status" value="1"/>
</dbReference>
<dbReference type="GO" id="GO:0004134">
    <property type="term" value="F:4-alpha-glucanotransferase activity"/>
    <property type="evidence" value="ECO:0007669"/>
    <property type="project" value="UniProtKB-EC"/>
</dbReference>
<dbReference type="NCBIfam" id="NF011080">
    <property type="entry name" value="PRK14508.1-3"/>
    <property type="match status" value="1"/>
</dbReference>
<evidence type="ECO:0000256" key="5">
    <source>
        <dbReference type="ARBA" id="ARBA00022676"/>
    </source>
</evidence>
<evidence type="ECO:0000256" key="8">
    <source>
        <dbReference type="ARBA" id="ARBA00031423"/>
    </source>
</evidence>
<proteinExistence type="inferred from homology"/>
<dbReference type="PANTHER" id="PTHR32438">
    <property type="entry name" value="4-ALPHA-GLUCANOTRANSFERASE DPE1, CHLOROPLASTIC/AMYLOPLASTIC"/>
    <property type="match status" value="1"/>
</dbReference>
<reference evidence="12" key="1">
    <citation type="submission" date="2016-10" db="EMBL/GenBank/DDBJ databases">
        <authorList>
            <person name="Varghese N."/>
        </authorList>
    </citation>
    <scope>NUCLEOTIDE SEQUENCE [LARGE SCALE GENOMIC DNA]</scope>
    <source>
        <strain evidence="12">ACV-9</strain>
    </source>
</reference>
<name>A0A1H7KXH7_9FIRM</name>
<evidence type="ECO:0000256" key="9">
    <source>
        <dbReference type="ARBA" id="ARBA00031501"/>
    </source>
</evidence>
<dbReference type="NCBIfam" id="TIGR00217">
    <property type="entry name" value="malQ"/>
    <property type="match status" value="1"/>
</dbReference>
<gene>
    <name evidence="11" type="ORF">SAMN02910377_02157</name>
</gene>
<evidence type="ECO:0000256" key="3">
    <source>
        <dbReference type="ARBA" id="ARBA00012560"/>
    </source>
</evidence>
<organism evidence="11 12">
    <name type="scientific">Pseudobutyrivibrio ruminis</name>
    <dbReference type="NCBI Taxonomy" id="46206"/>
    <lineage>
        <taxon>Bacteria</taxon>
        <taxon>Bacillati</taxon>
        <taxon>Bacillota</taxon>
        <taxon>Clostridia</taxon>
        <taxon>Lachnospirales</taxon>
        <taxon>Lachnospiraceae</taxon>
        <taxon>Pseudobutyrivibrio</taxon>
    </lineage>
</organism>
<keyword evidence="6 10" id="KW-0808">Transferase</keyword>
<dbReference type="InterPro" id="IPR003385">
    <property type="entry name" value="Glyco_hydro_77"/>
</dbReference>
<comment type="similarity">
    <text evidence="2 10">Belongs to the disproportionating enzyme family.</text>
</comment>
<evidence type="ECO:0000313" key="12">
    <source>
        <dbReference type="Proteomes" id="UP000182321"/>
    </source>
</evidence>
<dbReference type="InterPro" id="IPR017853">
    <property type="entry name" value="GH"/>
</dbReference>
<evidence type="ECO:0000313" key="11">
    <source>
        <dbReference type="EMBL" id="SEK91240.1"/>
    </source>
</evidence>
<evidence type="ECO:0000256" key="1">
    <source>
        <dbReference type="ARBA" id="ARBA00000439"/>
    </source>
</evidence>
<keyword evidence="12" id="KW-1185">Reference proteome</keyword>
<dbReference type="RefSeq" id="WP_074791698.1">
    <property type="nucleotide sequence ID" value="NZ_FNZX01000014.1"/>
</dbReference>
<evidence type="ECO:0000256" key="10">
    <source>
        <dbReference type="RuleBase" id="RU361207"/>
    </source>
</evidence>
<dbReference type="EC" id="2.4.1.25" evidence="3 10"/>
<dbReference type="SUPFAM" id="SSF51445">
    <property type="entry name" value="(Trans)glycosidases"/>
    <property type="match status" value="1"/>
</dbReference>
<dbReference type="Proteomes" id="UP000182321">
    <property type="component" value="Unassembled WGS sequence"/>
</dbReference>
<dbReference type="GO" id="GO:0005975">
    <property type="term" value="P:carbohydrate metabolic process"/>
    <property type="evidence" value="ECO:0007669"/>
    <property type="project" value="InterPro"/>
</dbReference>
<evidence type="ECO:0000256" key="4">
    <source>
        <dbReference type="ARBA" id="ARBA00020295"/>
    </source>
</evidence>
<dbReference type="Pfam" id="PF02446">
    <property type="entry name" value="Glyco_hydro_77"/>
    <property type="match status" value="1"/>
</dbReference>
<evidence type="ECO:0000256" key="7">
    <source>
        <dbReference type="ARBA" id="ARBA00023277"/>
    </source>
</evidence>
<dbReference type="AlphaFoldDB" id="A0A1H7KXH7"/>
<comment type="catalytic activity">
    <reaction evidence="1 10">
        <text>Transfers a segment of a (1-&gt;4)-alpha-D-glucan to a new position in an acceptor, which may be glucose or a (1-&gt;4)-alpha-D-glucan.</text>
        <dbReference type="EC" id="2.4.1.25"/>
    </reaction>
</comment>
<evidence type="ECO:0000256" key="2">
    <source>
        <dbReference type="ARBA" id="ARBA00005684"/>
    </source>
</evidence>
<keyword evidence="5 10" id="KW-0328">Glycosyltransferase</keyword>
<dbReference type="PANTHER" id="PTHR32438:SF5">
    <property type="entry name" value="4-ALPHA-GLUCANOTRANSFERASE DPE1, CHLOROPLASTIC_AMYLOPLASTIC"/>
    <property type="match status" value="1"/>
</dbReference>
<evidence type="ECO:0000256" key="6">
    <source>
        <dbReference type="ARBA" id="ARBA00022679"/>
    </source>
</evidence>